<dbReference type="GO" id="GO:0016757">
    <property type="term" value="F:glycosyltransferase activity"/>
    <property type="evidence" value="ECO:0007669"/>
    <property type="project" value="InterPro"/>
</dbReference>
<dbReference type="Pfam" id="PF00534">
    <property type="entry name" value="Glycos_transf_1"/>
    <property type="match status" value="1"/>
</dbReference>
<name>A0A9X2TZM7_9BACT</name>
<comment type="caution">
    <text evidence="2">The sequence shown here is derived from an EMBL/GenBank/DDBJ whole genome shotgun (WGS) entry which is preliminary data.</text>
</comment>
<dbReference type="Gene3D" id="3.40.50.2000">
    <property type="entry name" value="Glycogen Phosphorylase B"/>
    <property type="match status" value="2"/>
</dbReference>
<dbReference type="RefSeq" id="WP_259083316.1">
    <property type="nucleotide sequence ID" value="NZ_JANTYZ010000002.1"/>
</dbReference>
<dbReference type="EMBL" id="JANTYZ010000002">
    <property type="protein sequence ID" value="MCS3864630.1"/>
    <property type="molecule type" value="Genomic_DNA"/>
</dbReference>
<dbReference type="PANTHER" id="PTHR45947:SF3">
    <property type="entry name" value="SULFOQUINOVOSYL TRANSFERASE SQD2"/>
    <property type="match status" value="1"/>
</dbReference>
<accession>A0A9X2TZM7</accession>
<gene>
    <name evidence="2" type="ORF">GGP82_001176</name>
</gene>
<proteinExistence type="predicted"/>
<sequence length="353" mass="40888">MPIVLFGAPNVSHNVKMVIYNLIEVIGNREKVYVFTGEIESNKTRKYLEERCKIIEIKSEYKYFSSILWVYKCIKWLVRNDTDIRYVVNSSRDASIGASLALISSTYGLKNILRVVGDYERYKLHNGLTKFAYWVRYNGVIIFSAYLSSKVQVLGPKYYEYLARWGVPRSKLKILPQPIGVHLEKGSCRGRQMHNKYTCLFIGRLERLKGVDRLCEIIDTVLANSNKYRFVLVGEGKMKDQIVSRYKSDKVECVGSVPHEKISYFYTNADVFIFPSRTEGLPTVILEALYFGLPIASSNVGEISCYVNNTFDKINQFAKYILDEKWKKNNNEKLESMDWDNIQDDYDDLFGIT</sequence>
<organism evidence="2 3">
    <name type="scientific">Salinibacter ruber</name>
    <dbReference type="NCBI Taxonomy" id="146919"/>
    <lineage>
        <taxon>Bacteria</taxon>
        <taxon>Pseudomonadati</taxon>
        <taxon>Rhodothermota</taxon>
        <taxon>Rhodothermia</taxon>
        <taxon>Rhodothermales</taxon>
        <taxon>Salinibacteraceae</taxon>
        <taxon>Salinibacter</taxon>
    </lineage>
</organism>
<dbReference type="Proteomes" id="UP001155034">
    <property type="component" value="Unassembled WGS sequence"/>
</dbReference>
<dbReference type="SUPFAM" id="SSF53756">
    <property type="entry name" value="UDP-Glycosyltransferase/glycogen phosphorylase"/>
    <property type="match status" value="1"/>
</dbReference>
<reference evidence="2" key="1">
    <citation type="submission" date="2022-08" db="EMBL/GenBank/DDBJ databases">
        <title>Genomic Encyclopedia of Type Strains, Phase V (KMG-V): Genome sequencing to study the core and pangenomes of soil and plant-associated prokaryotes.</title>
        <authorList>
            <person name="Whitman W."/>
        </authorList>
    </citation>
    <scope>NUCLEOTIDE SEQUENCE</scope>
    <source>
        <strain evidence="2">SP2016B</strain>
    </source>
</reference>
<dbReference type="AlphaFoldDB" id="A0A9X2TZM7"/>
<protein>
    <submittedName>
        <fullName evidence="2">Glycosyltransferase involved in cell wall biosynthesis</fullName>
    </submittedName>
</protein>
<dbReference type="InterPro" id="IPR050194">
    <property type="entry name" value="Glycosyltransferase_grp1"/>
</dbReference>
<dbReference type="CDD" id="cd03801">
    <property type="entry name" value="GT4_PimA-like"/>
    <property type="match status" value="1"/>
</dbReference>
<feature type="domain" description="Glycosyl transferase family 1" evidence="1">
    <location>
        <begin position="195"/>
        <end position="311"/>
    </location>
</feature>
<evidence type="ECO:0000313" key="3">
    <source>
        <dbReference type="Proteomes" id="UP001155034"/>
    </source>
</evidence>
<evidence type="ECO:0000313" key="2">
    <source>
        <dbReference type="EMBL" id="MCS3864630.1"/>
    </source>
</evidence>
<dbReference type="InterPro" id="IPR001296">
    <property type="entry name" value="Glyco_trans_1"/>
</dbReference>
<evidence type="ECO:0000259" key="1">
    <source>
        <dbReference type="Pfam" id="PF00534"/>
    </source>
</evidence>
<dbReference type="PANTHER" id="PTHR45947">
    <property type="entry name" value="SULFOQUINOVOSYL TRANSFERASE SQD2"/>
    <property type="match status" value="1"/>
</dbReference>